<accession>A0AA35WLR5</accession>
<evidence type="ECO:0000256" key="1">
    <source>
        <dbReference type="ARBA" id="ARBA00022741"/>
    </source>
</evidence>
<sequence length="147" mass="16641">MERFEGTLPPTYFRNAFSVIFMYAINSTESISSIPSWADSVSIQHIGEQGKNIIKALVGTKCDLEDEREVNKMRAKETAQKSEINEDMVFEISAKTGDGVEEMFAAIAKAFKTREGRRQRHLAVRSHRNRKVQIENAAPKSETPHLL</sequence>
<proteinExistence type="predicted"/>
<gene>
    <name evidence="4" type="ORF">GBAR_LOCUS14507</name>
</gene>
<dbReference type="PANTHER" id="PTHR47977">
    <property type="entry name" value="RAS-RELATED PROTEIN RAB"/>
    <property type="match status" value="1"/>
</dbReference>
<name>A0AA35WLR5_GEOBA</name>
<dbReference type="PROSITE" id="PS51419">
    <property type="entry name" value="RAB"/>
    <property type="match status" value="1"/>
</dbReference>
<feature type="region of interest" description="Disordered" evidence="3">
    <location>
        <begin position="128"/>
        <end position="147"/>
    </location>
</feature>
<reference evidence="4" key="1">
    <citation type="submission" date="2023-03" db="EMBL/GenBank/DDBJ databases">
        <authorList>
            <person name="Steffen K."/>
            <person name="Cardenas P."/>
        </authorList>
    </citation>
    <scope>NUCLEOTIDE SEQUENCE</scope>
</reference>
<dbReference type="InterPro" id="IPR001806">
    <property type="entry name" value="Small_GTPase"/>
</dbReference>
<dbReference type="Proteomes" id="UP001174909">
    <property type="component" value="Unassembled WGS sequence"/>
</dbReference>
<dbReference type="GO" id="GO:0005525">
    <property type="term" value="F:GTP binding"/>
    <property type="evidence" value="ECO:0007669"/>
    <property type="project" value="UniProtKB-KW"/>
</dbReference>
<dbReference type="Pfam" id="PF00071">
    <property type="entry name" value="Ras"/>
    <property type="match status" value="1"/>
</dbReference>
<keyword evidence="5" id="KW-1185">Reference proteome</keyword>
<evidence type="ECO:0000313" key="4">
    <source>
        <dbReference type="EMBL" id="CAI8025074.1"/>
    </source>
</evidence>
<organism evidence="4 5">
    <name type="scientific">Geodia barretti</name>
    <name type="common">Barrett's horny sponge</name>
    <dbReference type="NCBI Taxonomy" id="519541"/>
    <lineage>
        <taxon>Eukaryota</taxon>
        <taxon>Metazoa</taxon>
        <taxon>Porifera</taxon>
        <taxon>Demospongiae</taxon>
        <taxon>Heteroscleromorpha</taxon>
        <taxon>Tetractinellida</taxon>
        <taxon>Astrophorina</taxon>
        <taxon>Geodiidae</taxon>
        <taxon>Geodia</taxon>
    </lineage>
</organism>
<dbReference type="PROSITE" id="PS51421">
    <property type="entry name" value="RAS"/>
    <property type="match status" value="1"/>
</dbReference>
<dbReference type="GO" id="GO:0003924">
    <property type="term" value="F:GTPase activity"/>
    <property type="evidence" value="ECO:0007669"/>
    <property type="project" value="InterPro"/>
</dbReference>
<dbReference type="EMBL" id="CASHTH010002116">
    <property type="protein sequence ID" value="CAI8025074.1"/>
    <property type="molecule type" value="Genomic_DNA"/>
</dbReference>
<evidence type="ECO:0000313" key="5">
    <source>
        <dbReference type="Proteomes" id="UP001174909"/>
    </source>
</evidence>
<keyword evidence="2" id="KW-0342">GTP-binding</keyword>
<dbReference type="SMART" id="SM00175">
    <property type="entry name" value="RAB"/>
    <property type="match status" value="1"/>
</dbReference>
<keyword evidence="1" id="KW-0547">Nucleotide-binding</keyword>
<dbReference type="InterPro" id="IPR050227">
    <property type="entry name" value="Rab"/>
</dbReference>
<dbReference type="PRINTS" id="PR00449">
    <property type="entry name" value="RASTRNSFRMNG"/>
</dbReference>
<dbReference type="InterPro" id="IPR027417">
    <property type="entry name" value="P-loop_NTPase"/>
</dbReference>
<dbReference type="Gene3D" id="3.40.50.300">
    <property type="entry name" value="P-loop containing nucleotide triphosphate hydrolases"/>
    <property type="match status" value="1"/>
</dbReference>
<dbReference type="SUPFAM" id="SSF52540">
    <property type="entry name" value="P-loop containing nucleoside triphosphate hydrolases"/>
    <property type="match status" value="1"/>
</dbReference>
<evidence type="ECO:0000256" key="3">
    <source>
        <dbReference type="SAM" id="MobiDB-lite"/>
    </source>
</evidence>
<protein>
    <submittedName>
        <fullName evidence="4">Ras-related protein Rab5</fullName>
    </submittedName>
</protein>
<comment type="caution">
    <text evidence="4">The sequence shown here is derived from an EMBL/GenBank/DDBJ whole genome shotgun (WGS) entry which is preliminary data.</text>
</comment>
<evidence type="ECO:0000256" key="2">
    <source>
        <dbReference type="ARBA" id="ARBA00023134"/>
    </source>
</evidence>
<dbReference type="AlphaFoldDB" id="A0AA35WLR5"/>